<feature type="compositionally biased region" description="Polar residues" evidence="1">
    <location>
        <begin position="12"/>
        <end position="21"/>
    </location>
</feature>
<accession>A0A7I4Y0A6</accession>
<reference evidence="3" key="1">
    <citation type="submission" date="2020-12" db="UniProtKB">
        <authorList>
            <consortium name="WormBaseParasite"/>
        </authorList>
    </citation>
    <scope>IDENTIFICATION</scope>
    <source>
        <strain evidence="3">MHco3</strain>
    </source>
</reference>
<evidence type="ECO:0000313" key="2">
    <source>
        <dbReference type="Proteomes" id="UP000025227"/>
    </source>
</evidence>
<dbReference type="Proteomes" id="UP000025227">
    <property type="component" value="Unplaced"/>
</dbReference>
<evidence type="ECO:0000313" key="3">
    <source>
        <dbReference type="WBParaSite" id="HCON_00036120-00001"/>
    </source>
</evidence>
<name>A0A7I4Y0A6_HAECO</name>
<feature type="region of interest" description="Disordered" evidence="1">
    <location>
        <begin position="1"/>
        <end position="21"/>
    </location>
</feature>
<keyword evidence="2" id="KW-1185">Reference proteome</keyword>
<organism evidence="2 3">
    <name type="scientific">Haemonchus contortus</name>
    <name type="common">Barber pole worm</name>
    <dbReference type="NCBI Taxonomy" id="6289"/>
    <lineage>
        <taxon>Eukaryota</taxon>
        <taxon>Metazoa</taxon>
        <taxon>Ecdysozoa</taxon>
        <taxon>Nematoda</taxon>
        <taxon>Chromadorea</taxon>
        <taxon>Rhabditida</taxon>
        <taxon>Rhabditina</taxon>
        <taxon>Rhabditomorpha</taxon>
        <taxon>Strongyloidea</taxon>
        <taxon>Trichostrongylidae</taxon>
        <taxon>Haemonchus</taxon>
    </lineage>
</organism>
<dbReference type="WBParaSite" id="HCON_00036120-00001">
    <property type="protein sequence ID" value="HCON_00036120-00001"/>
    <property type="gene ID" value="HCON_00036120"/>
</dbReference>
<evidence type="ECO:0000256" key="1">
    <source>
        <dbReference type="SAM" id="MobiDB-lite"/>
    </source>
</evidence>
<dbReference type="AlphaFoldDB" id="A0A7I4Y0A6"/>
<sequence length="63" mass="7082">MPSVATDEGPSASRNSFPTGSNHVKFLYLEHIPKDMKIKSTANTDDGLSRISFLFVMSKMYER</sequence>
<proteinExistence type="predicted"/>
<protein>
    <submittedName>
        <fullName evidence="3">Uncharacterized protein</fullName>
    </submittedName>
</protein>